<accession>A0ABV0RIR2</accession>
<protein>
    <recommendedName>
        <fullName evidence="3">PDZ domain-containing protein</fullName>
    </recommendedName>
</protein>
<dbReference type="InterPro" id="IPR051741">
    <property type="entry name" value="PAR6_homolog"/>
</dbReference>
<dbReference type="EMBL" id="JAHRIN010046641">
    <property type="protein sequence ID" value="MEQ2207929.1"/>
    <property type="molecule type" value="Genomic_DNA"/>
</dbReference>
<evidence type="ECO:0008006" key="3">
    <source>
        <dbReference type="Google" id="ProtNLM"/>
    </source>
</evidence>
<name>A0ABV0RIR2_9TELE</name>
<dbReference type="SUPFAM" id="SSF50156">
    <property type="entry name" value="PDZ domain-like"/>
    <property type="match status" value="1"/>
</dbReference>
<evidence type="ECO:0000313" key="2">
    <source>
        <dbReference type="Proteomes" id="UP001434883"/>
    </source>
</evidence>
<dbReference type="PANTHER" id="PTHR14102:SF12">
    <property type="entry name" value="CDNA SEQUENCE BC034090"/>
    <property type="match status" value="1"/>
</dbReference>
<reference evidence="1 2" key="1">
    <citation type="submission" date="2021-06" db="EMBL/GenBank/DDBJ databases">
        <authorList>
            <person name="Palmer J.M."/>
        </authorList>
    </citation>
    <scope>NUCLEOTIDE SEQUENCE [LARGE SCALE GENOMIC DNA]</scope>
    <source>
        <strain evidence="1 2">XC_2019</strain>
        <tissue evidence="1">Muscle</tissue>
    </source>
</reference>
<comment type="caution">
    <text evidence="1">The sequence shown here is derived from an EMBL/GenBank/DDBJ whole genome shotgun (WGS) entry which is preliminary data.</text>
</comment>
<organism evidence="1 2">
    <name type="scientific">Xenoophorus captivus</name>
    <dbReference type="NCBI Taxonomy" id="1517983"/>
    <lineage>
        <taxon>Eukaryota</taxon>
        <taxon>Metazoa</taxon>
        <taxon>Chordata</taxon>
        <taxon>Craniata</taxon>
        <taxon>Vertebrata</taxon>
        <taxon>Euteleostomi</taxon>
        <taxon>Actinopterygii</taxon>
        <taxon>Neopterygii</taxon>
        <taxon>Teleostei</taxon>
        <taxon>Neoteleostei</taxon>
        <taxon>Acanthomorphata</taxon>
        <taxon>Ovalentaria</taxon>
        <taxon>Atherinomorphae</taxon>
        <taxon>Cyprinodontiformes</taxon>
        <taxon>Goodeidae</taxon>
        <taxon>Xenoophorus</taxon>
    </lineage>
</organism>
<sequence length="73" mass="8312">EMDPLVCVYVEDMVDHSIEKLYSGLLSVGDEILDVNREKVAGLKLDQVNQVLFQNPTSTMHILRQKRPPFPSN</sequence>
<gene>
    <name evidence="1" type="ORF">XENOCAPTIV_021249</name>
</gene>
<feature type="non-terminal residue" evidence="1">
    <location>
        <position position="1"/>
    </location>
</feature>
<keyword evidence="2" id="KW-1185">Reference proteome</keyword>
<proteinExistence type="predicted"/>
<dbReference type="Gene3D" id="2.30.42.10">
    <property type="match status" value="1"/>
</dbReference>
<evidence type="ECO:0000313" key="1">
    <source>
        <dbReference type="EMBL" id="MEQ2207929.1"/>
    </source>
</evidence>
<dbReference type="PANTHER" id="PTHR14102">
    <property type="entry name" value="PAR-6-RELATED"/>
    <property type="match status" value="1"/>
</dbReference>
<dbReference type="InterPro" id="IPR036034">
    <property type="entry name" value="PDZ_sf"/>
</dbReference>
<dbReference type="Proteomes" id="UP001434883">
    <property type="component" value="Unassembled WGS sequence"/>
</dbReference>